<feature type="compositionally biased region" description="Gly residues" evidence="1">
    <location>
        <begin position="512"/>
        <end position="529"/>
    </location>
</feature>
<feature type="compositionally biased region" description="Low complexity" evidence="1">
    <location>
        <begin position="363"/>
        <end position="392"/>
    </location>
</feature>
<feature type="region of interest" description="Disordered" evidence="1">
    <location>
        <begin position="487"/>
        <end position="529"/>
    </location>
</feature>
<accession>A0A1Y2C8E1</accession>
<dbReference type="Proteomes" id="UP000193642">
    <property type="component" value="Unassembled WGS sequence"/>
</dbReference>
<dbReference type="AlphaFoldDB" id="A0A1Y2C8E1"/>
<feature type="compositionally biased region" description="Pro residues" evidence="1">
    <location>
        <begin position="8"/>
        <end position="17"/>
    </location>
</feature>
<feature type="region of interest" description="Disordered" evidence="1">
    <location>
        <begin position="1"/>
        <end position="27"/>
    </location>
</feature>
<organism evidence="2 3">
    <name type="scientific">Rhizoclosmatium globosum</name>
    <dbReference type="NCBI Taxonomy" id="329046"/>
    <lineage>
        <taxon>Eukaryota</taxon>
        <taxon>Fungi</taxon>
        <taxon>Fungi incertae sedis</taxon>
        <taxon>Chytridiomycota</taxon>
        <taxon>Chytridiomycota incertae sedis</taxon>
        <taxon>Chytridiomycetes</taxon>
        <taxon>Chytridiales</taxon>
        <taxon>Chytriomycetaceae</taxon>
        <taxon>Rhizoclosmatium</taxon>
    </lineage>
</organism>
<dbReference type="EMBL" id="MCGO01000026">
    <property type="protein sequence ID" value="ORY43167.1"/>
    <property type="molecule type" value="Genomic_DNA"/>
</dbReference>
<keyword evidence="3" id="KW-1185">Reference proteome</keyword>
<reference evidence="2 3" key="1">
    <citation type="submission" date="2016-07" db="EMBL/GenBank/DDBJ databases">
        <title>Pervasive Adenine N6-methylation of Active Genes in Fungi.</title>
        <authorList>
            <consortium name="DOE Joint Genome Institute"/>
            <person name="Mondo S.J."/>
            <person name="Dannebaum R.O."/>
            <person name="Kuo R.C."/>
            <person name="Labutti K."/>
            <person name="Haridas S."/>
            <person name="Kuo A."/>
            <person name="Salamov A."/>
            <person name="Ahrendt S.R."/>
            <person name="Lipzen A."/>
            <person name="Sullivan W."/>
            <person name="Andreopoulos W.B."/>
            <person name="Clum A."/>
            <person name="Lindquist E."/>
            <person name="Daum C."/>
            <person name="Ramamoorthy G.K."/>
            <person name="Gryganskyi A."/>
            <person name="Culley D."/>
            <person name="Magnuson J.K."/>
            <person name="James T.Y."/>
            <person name="O'Malley M.A."/>
            <person name="Stajich J.E."/>
            <person name="Spatafora J.W."/>
            <person name="Visel A."/>
            <person name="Grigoriev I.V."/>
        </authorList>
    </citation>
    <scope>NUCLEOTIDE SEQUENCE [LARGE SCALE GENOMIC DNA]</scope>
    <source>
        <strain evidence="2 3">JEL800</strain>
    </source>
</reference>
<evidence type="ECO:0000313" key="3">
    <source>
        <dbReference type="Proteomes" id="UP000193642"/>
    </source>
</evidence>
<evidence type="ECO:0000256" key="1">
    <source>
        <dbReference type="SAM" id="MobiDB-lite"/>
    </source>
</evidence>
<comment type="caution">
    <text evidence="2">The sequence shown here is derived from an EMBL/GenBank/DDBJ whole genome shotgun (WGS) entry which is preliminary data.</text>
</comment>
<name>A0A1Y2C8E1_9FUNG</name>
<dbReference type="OrthoDB" id="2142020at2759"/>
<gene>
    <name evidence="2" type="ORF">BCR33DRAFT_786018</name>
</gene>
<feature type="compositionally biased region" description="Polar residues" evidence="1">
    <location>
        <begin position="402"/>
        <end position="415"/>
    </location>
</feature>
<feature type="region of interest" description="Disordered" evidence="1">
    <location>
        <begin position="355"/>
        <end position="447"/>
    </location>
</feature>
<sequence length="674" mass="71269">MPTQNPLVPVPSRPTTPHPKDNPHTSPQVLSITLNNPTVQVETPLPTSSFTTQTHSPPKPAYLTGTVTVRMLPHLSPQIDQLDICLTGTIKVDTHKLSLGWIKGGPVTMRSANSAAADPVHRRVYYKSVTLWKAAAGAGVAVAMRDDDFEFSVLVGDGCPSSVGAESYRVEYSVQAVMYGKGGGGDGCEVGGRKRQDSVVSCSESVSVGDGSGCKGSRRVPVVVSEAVAVKVLSVRSQEVWERGVDGVSVSGGSLDGLVSVEVGAEKEEVLIVSQSSRYDGEEGVKYVDLDMVVRVKSDVDRVESLDAFWKQNTEFRFTAIKHDLENRTVMREKARVDHPRKLADQVTLHIPISTKTVTPQNTPTISTSSVSTTPASTTTASTSTTNASTTTKKQTQKQKLRISTCSADNDNNNTSHHKDTERGSKSAILPPPAAEGNSPVSMTAGGGLSPLRRSFVGKRKSSLPDLGSVSLMASFAAVAAAAAVAAGGGGRNNGSVSNSLTEVDEGEEGDGVGSGKTGGVGGTGNGNTSGNGFKPFSFLRRLVGGSAGSAGGDASSVKNVSTAVTVSQPSMGRFGGAIAHAISVQQMNQDLKYVRESAGIRSLKVRVRVPLVPKDMSSKNARLAGTRLQEVVRTHFVVVRVKYHVKKERVHGPLRHDRYVEVMLPLRLVNLRE</sequence>
<evidence type="ECO:0000313" key="2">
    <source>
        <dbReference type="EMBL" id="ORY43167.1"/>
    </source>
</evidence>
<proteinExistence type="predicted"/>
<protein>
    <submittedName>
        <fullName evidence="2">Uncharacterized protein</fullName>
    </submittedName>
</protein>